<sequence>MNRKAQSGESNKDINKTTIYKNKKLTVPLIEMSNEEYLCFIQSKWFNDDIYNFIKKHRYCIVVKNVQTGEKTAIRTFGARFPMVTTKVA</sequence>
<proteinExistence type="predicted"/>
<dbReference type="Proteomes" id="UP000501076">
    <property type="component" value="Plasmid pFDU301A"/>
</dbReference>
<geneLocation type="plasmid" evidence="2">
    <name>pfdu301a</name>
</geneLocation>
<reference evidence="1 2" key="1">
    <citation type="submission" date="2019-10" db="EMBL/GenBank/DDBJ databases">
        <title>Complete genome sequences for adaption low water activity.</title>
        <authorList>
            <person name="Zhao L."/>
            <person name="Zhong J."/>
        </authorList>
    </citation>
    <scope>NUCLEOTIDE SEQUENCE [LARGE SCALE GENOMIC DNA]</scope>
    <source>
        <strain evidence="1 2">FDU301</strain>
        <plasmid evidence="2">pfdu301a</plasmid>
    </source>
</reference>
<evidence type="ECO:0000313" key="2">
    <source>
        <dbReference type="Proteomes" id="UP000501076"/>
    </source>
</evidence>
<dbReference type="RefSeq" id="WP_171778074.1">
    <property type="nucleotide sequence ID" value="NZ_CP045273.1"/>
</dbReference>
<accession>A0A6M6DZ84</accession>
<organism evidence="1 2">
    <name type="scientific">Priestia megaterium</name>
    <name type="common">Bacillus megaterium</name>
    <dbReference type="NCBI Taxonomy" id="1404"/>
    <lineage>
        <taxon>Bacteria</taxon>
        <taxon>Bacillati</taxon>
        <taxon>Bacillota</taxon>
        <taxon>Bacilli</taxon>
        <taxon>Bacillales</taxon>
        <taxon>Bacillaceae</taxon>
        <taxon>Priestia</taxon>
    </lineage>
</organism>
<dbReference type="AlphaFoldDB" id="A0A6M6DZ84"/>
<protein>
    <submittedName>
        <fullName evidence="1">Uncharacterized protein</fullName>
    </submittedName>
</protein>
<evidence type="ECO:0000313" key="1">
    <source>
        <dbReference type="EMBL" id="QJX80092.1"/>
    </source>
</evidence>
<dbReference type="EMBL" id="CP045273">
    <property type="protein sequence ID" value="QJX80092.1"/>
    <property type="molecule type" value="Genomic_DNA"/>
</dbReference>
<keyword evidence="1" id="KW-0614">Plasmid</keyword>
<gene>
    <name evidence="1" type="ORF">FDZ14_28770</name>
</gene>
<name>A0A6M6DZ84_PRIMG</name>